<dbReference type="GO" id="GO:0001682">
    <property type="term" value="P:tRNA 5'-leader removal"/>
    <property type="evidence" value="ECO:0007669"/>
    <property type="project" value="InterPro"/>
</dbReference>
<sequence>MVRRKQRYLLLQVDAEGKALLGEKDLTERLKESVRVLFGDFHAGLVQWSLKVIYHRQETGLAVLRCERMHTKLLETTLALFTSGSRHDIRIKVVRVFGSIESCRKGILSLTQKRLDSFGADYGNQLRSELEEEIKNAELG</sequence>
<dbReference type="AlphaFoldDB" id="F0VZ20"/>
<keyword evidence="4" id="KW-0539">Nucleus</keyword>
<dbReference type="PIRSF" id="PIRSF023803">
    <property type="entry name" value="Ribonuclease_P_prd"/>
    <property type="match status" value="1"/>
</dbReference>
<evidence type="ECO:0000256" key="3">
    <source>
        <dbReference type="ARBA" id="ARBA00022694"/>
    </source>
</evidence>
<evidence type="ECO:0000313" key="6">
    <source>
        <dbReference type="EMBL" id="CCA14035.1"/>
    </source>
</evidence>
<dbReference type="GO" id="GO:0033204">
    <property type="term" value="F:ribonuclease P RNA binding"/>
    <property type="evidence" value="ECO:0007669"/>
    <property type="project" value="InterPro"/>
</dbReference>
<dbReference type="HOGENOM" id="CLU_086710_2_2_1"/>
<evidence type="ECO:0000256" key="1">
    <source>
        <dbReference type="ARBA" id="ARBA00004123"/>
    </source>
</evidence>
<reference evidence="6" key="1">
    <citation type="journal article" date="2011" name="PLoS Biol.">
        <title>Gene gain and loss during evolution of obligate parasitism in the white rust pathogen of Arabidopsis thaliana.</title>
        <authorList>
            <person name="Kemen E."/>
            <person name="Gardiner A."/>
            <person name="Schultz-Larsen T."/>
            <person name="Kemen A.C."/>
            <person name="Balmuth A.L."/>
            <person name="Robert-Seilaniantz A."/>
            <person name="Bailey K."/>
            <person name="Holub E."/>
            <person name="Studholme D.J."/>
            <person name="Maclean D."/>
            <person name="Jones J.D."/>
        </authorList>
    </citation>
    <scope>NUCLEOTIDE SEQUENCE</scope>
</reference>
<dbReference type="InterPro" id="IPR016819">
    <property type="entry name" value="RNase_P/MRP_POP5"/>
</dbReference>
<keyword evidence="3 5" id="KW-0819">tRNA processing</keyword>
<dbReference type="PANTHER" id="PTHR15441">
    <property type="entry name" value="RIBONUCLEASE P PROTEIN SUBUNIT P14"/>
    <property type="match status" value="1"/>
</dbReference>
<evidence type="ECO:0000256" key="4">
    <source>
        <dbReference type="ARBA" id="ARBA00023242"/>
    </source>
</evidence>
<comment type="similarity">
    <text evidence="2 5">Belongs to the eukaryotic/archaeal RNase P protein component 2 family.</text>
</comment>
<dbReference type="EMBL" id="FR824046">
    <property type="protein sequence ID" value="CCA14035.1"/>
    <property type="molecule type" value="Genomic_DNA"/>
</dbReference>
<comment type="function">
    <text evidence="5">Component of ribonuclease P, a protein complex that generates mature tRNA molecules by cleaving their 5'-ends.</text>
</comment>
<organism evidence="6">
    <name type="scientific">Albugo laibachii Nc14</name>
    <dbReference type="NCBI Taxonomy" id="890382"/>
    <lineage>
        <taxon>Eukaryota</taxon>
        <taxon>Sar</taxon>
        <taxon>Stramenopiles</taxon>
        <taxon>Oomycota</taxon>
        <taxon>Peronosporomycetes</taxon>
        <taxon>Albuginales</taxon>
        <taxon>Albuginaceae</taxon>
        <taxon>Albugo</taxon>
    </lineage>
</organism>
<dbReference type="Gene3D" id="3.30.70.3250">
    <property type="entry name" value="Ribonuclease P, Pop5 subunit"/>
    <property type="match status" value="1"/>
</dbReference>
<dbReference type="PANTHER" id="PTHR15441:SF2">
    <property type="entry name" value="RIBONUCLEASE P_MRP PROTEIN SUBUNIT POP5"/>
    <property type="match status" value="1"/>
</dbReference>
<protein>
    <recommendedName>
        <fullName evidence="5">Ribonuclease P/MRP protein subunit POP5</fullName>
    </recommendedName>
</protein>
<gene>
    <name evidence="6" type="primary">AlNc14C1G164</name>
    <name evidence="6" type="ORF">ALNC14_001780</name>
</gene>
<dbReference type="GO" id="GO:0005730">
    <property type="term" value="C:nucleolus"/>
    <property type="evidence" value="ECO:0007669"/>
    <property type="project" value="TreeGrafter"/>
</dbReference>
<dbReference type="GO" id="GO:0030681">
    <property type="term" value="C:multimeric ribonuclease P complex"/>
    <property type="evidence" value="ECO:0007669"/>
    <property type="project" value="TreeGrafter"/>
</dbReference>
<name>F0VZ20_9STRA</name>
<evidence type="ECO:0000256" key="2">
    <source>
        <dbReference type="ARBA" id="ARBA00010800"/>
    </source>
</evidence>
<accession>F0VZ20</accession>
<dbReference type="Pfam" id="PF01900">
    <property type="entry name" value="RNase_P_Rpp14"/>
    <property type="match status" value="1"/>
</dbReference>
<evidence type="ECO:0000256" key="5">
    <source>
        <dbReference type="PIRNR" id="PIRNR023803"/>
    </source>
</evidence>
<reference evidence="6" key="2">
    <citation type="submission" date="2011-02" db="EMBL/GenBank/DDBJ databases">
        <authorList>
            <person name="MacLean D."/>
        </authorList>
    </citation>
    <scope>NUCLEOTIDE SEQUENCE</scope>
</reference>
<dbReference type="SUPFAM" id="SSF160350">
    <property type="entry name" value="Rnp2-like"/>
    <property type="match status" value="1"/>
</dbReference>
<comment type="subcellular location">
    <subcellularLocation>
        <location evidence="1">Nucleus</location>
    </subcellularLocation>
</comment>
<dbReference type="InterPro" id="IPR002759">
    <property type="entry name" value="Pop5/Rpp14/Rnp2-like"/>
</dbReference>
<dbReference type="InterPro" id="IPR038085">
    <property type="entry name" value="Rnp2-like_sf"/>
</dbReference>
<proteinExistence type="inferred from homology"/>